<dbReference type="KEGG" id="gox:GOX2197"/>
<keyword evidence="1" id="KW-0378">Hydrolase</keyword>
<dbReference type="AlphaFoldDB" id="Q5FNW4"/>
<evidence type="ECO:0000313" key="1">
    <source>
        <dbReference type="EMBL" id="AAW61932.1"/>
    </source>
</evidence>
<sequence>MSGKPCNPRGTKYEKNMQIPVPLTSFRVNRPRNTAIPLLVSSPHSGRNYPSDFLDRASLSFHELQQSEDRFVDRLFENAPDFGATLICAEFPRVWCDVNRDWREVDAEMFDPPPPDDEVLLTAKVKAGFGVIPRYVSQGRPVYGQPLHLSEIKDRIAAAWLPYHEALAALLSEMKARFGYAVLLEAHSMPRLPYARSCDIVLGDVHGRSCASGLPDMIENMLGSLGYSVRRNVPYAGGYITQYYGRPEQNIHAVQLEICRSLYLNAATLKPGLGFEQTQRNMQSLLAGLVAWIGSGALSQSSAPEAALAVETSSS</sequence>
<organism evidence="1 2">
    <name type="scientific">Gluconobacter oxydans (strain 621H)</name>
    <name type="common">Gluconobacter suboxydans</name>
    <dbReference type="NCBI Taxonomy" id="290633"/>
    <lineage>
        <taxon>Bacteria</taxon>
        <taxon>Pseudomonadati</taxon>
        <taxon>Pseudomonadota</taxon>
        <taxon>Alphaproteobacteria</taxon>
        <taxon>Acetobacterales</taxon>
        <taxon>Acetobacteraceae</taxon>
        <taxon>Gluconobacter</taxon>
    </lineage>
</organism>
<dbReference type="EC" id="3.5.1.68" evidence="1"/>
<dbReference type="SUPFAM" id="SSF53187">
    <property type="entry name" value="Zn-dependent exopeptidases"/>
    <property type="match status" value="1"/>
</dbReference>
<proteinExistence type="predicted"/>
<dbReference type="Gene3D" id="3.40.630.40">
    <property type="entry name" value="Zn-dependent exopeptidases"/>
    <property type="match status" value="1"/>
</dbReference>
<gene>
    <name evidence="1" type="ordered locus">GOX2197</name>
</gene>
<dbReference type="Proteomes" id="UP000006375">
    <property type="component" value="Chromosome"/>
</dbReference>
<keyword evidence="2" id="KW-1185">Reference proteome</keyword>
<dbReference type="EMBL" id="CP000009">
    <property type="protein sequence ID" value="AAW61932.1"/>
    <property type="molecule type" value="Genomic_DNA"/>
</dbReference>
<dbReference type="InterPro" id="IPR007709">
    <property type="entry name" value="N-FG_amidohydro"/>
</dbReference>
<dbReference type="HOGENOM" id="CLU_069318_1_0_5"/>
<dbReference type="STRING" id="290633.GOX2197"/>
<name>Q5FNW4_GLUOX</name>
<dbReference type="Pfam" id="PF05013">
    <property type="entry name" value="FGase"/>
    <property type="match status" value="1"/>
</dbReference>
<accession>Q5FNW4</accession>
<reference evidence="1 2" key="1">
    <citation type="journal article" date="2005" name="Nat. Biotechnol.">
        <title>Complete genome sequence of the acetic acid bacterium Gluconobacter oxydans.</title>
        <authorList>
            <person name="Prust C."/>
            <person name="Hoffmeister M."/>
            <person name="Liesegang H."/>
            <person name="Wiezer A."/>
            <person name="Fricke W.F."/>
            <person name="Ehrenreich A."/>
            <person name="Gottschalk G."/>
            <person name="Deppenmeier U."/>
        </authorList>
    </citation>
    <scope>NUCLEOTIDE SEQUENCE [LARGE SCALE GENOMIC DNA]</scope>
    <source>
        <strain evidence="1 2">621H</strain>
    </source>
</reference>
<evidence type="ECO:0000313" key="2">
    <source>
        <dbReference type="Proteomes" id="UP000006375"/>
    </source>
</evidence>
<dbReference type="GO" id="GO:0050129">
    <property type="term" value="F:N-formylglutamate deformylase activity"/>
    <property type="evidence" value="ECO:0007669"/>
    <property type="project" value="UniProtKB-EC"/>
</dbReference>
<dbReference type="eggNOG" id="COG3741">
    <property type="taxonomic scope" value="Bacteria"/>
</dbReference>
<protein>
    <submittedName>
        <fullName evidence="1">N-formylglutamate deformylase</fullName>
        <ecNumber evidence="1">3.5.1.68</ecNumber>
    </submittedName>
</protein>